<dbReference type="EMBL" id="MCSW01000205">
    <property type="protein sequence ID" value="PMF18511.1"/>
    <property type="molecule type" value="Genomic_DNA"/>
</dbReference>
<gene>
    <name evidence="1" type="ORF">BCV19_15625</name>
</gene>
<sequence>MNHGVSFDEVLTFQKQDDTKQEGGTEITPAHTSFYILDNQPKAVVFITKTIFPDEPEGNELYKYLFLIHELAHVQDFRNCKYINWQTKESDLLKAEIYAEISTLKFLSQQKDDLHKVCRSIYASRLVDFQRSENDLNQKVLKGVTKKFSLSKLKQWAI</sequence>
<name>A0A2N7CAB6_VIBSP</name>
<evidence type="ECO:0000313" key="1">
    <source>
        <dbReference type="EMBL" id="PMF18511.1"/>
    </source>
</evidence>
<comment type="caution">
    <text evidence="1">The sequence shown here is derived from an EMBL/GenBank/DDBJ whole genome shotgun (WGS) entry which is preliminary data.</text>
</comment>
<dbReference type="Proteomes" id="UP000235405">
    <property type="component" value="Unassembled WGS sequence"/>
</dbReference>
<protein>
    <submittedName>
        <fullName evidence="1">Uncharacterized protein</fullName>
    </submittedName>
</protein>
<accession>A0A2N7CAB6</accession>
<reference evidence="2" key="1">
    <citation type="submission" date="2016-07" db="EMBL/GenBank/DDBJ databases">
        <title>Nontailed viruses are major unrecognized killers of bacteria in the ocean.</title>
        <authorList>
            <person name="Kauffman K."/>
            <person name="Hussain F."/>
            <person name="Yang J."/>
            <person name="Arevalo P."/>
            <person name="Brown J."/>
            <person name="Cutler M."/>
            <person name="Kelly L."/>
            <person name="Polz M.F."/>
        </authorList>
    </citation>
    <scope>NUCLEOTIDE SEQUENCE [LARGE SCALE GENOMIC DNA]</scope>
    <source>
        <strain evidence="2">10N.286.54.F3</strain>
    </source>
</reference>
<dbReference type="RefSeq" id="WP_102483045.1">
    <property type="nucleotide sequence ID" value="NZ_MCSW01000205.1"/>
</dbReference>
<dbReference type="AlphaFoldDB" id="A0A2N7CAB6"/>
<organism evidence="1 2">
    <name type="scientific">Vibrio splendidus</name>
    <dbReference type="NCBI Taxonomy" id="29497"/>
    <lineage>
        <taxon>Bacteria</taxon>
        <taxon>Pseudomonadati</taxon>
        <taxon>Pseudomonadota</taxon>
        <taxon>Gammaproteobacteria</taxon>
        <taxon>Vibrionales</taxon>
        <taxon>Vibrionaceae</taxon>
        <taxon>Vibrio</taxon>
    </lineage>
</organism>
<proteinExistence type="predicted"/>
<evidence type="ECO:0000313" key="2">
    <source>
        <dbReference type="Proteomes" id="UP000235405"/>
    </source>
</evidence>